<dbReference type="Pfam" id="PF04748">
    <property type="entry name" value="Polysacc_deac_2"/>
    <property type="match status" value="1"/>
</dbReference>
<feature type="chain" id="PRO_5038744317" evidence="1">
    <location>
        <begin position="21"/>
        <end position="254"/>
    </location>
</feature>
<protein>
    <submittedName>
        <fullName evidence="2">Divergent polysaccharide deacetylase family protein</fullName>
    </submittedName>
</protein>
<dbReference type="CDD" id="cd10936">
    <property type="entry name" value="CE4_DAC2"/>
    <property type="match status" value="1"/>
</dbReference>
<evidence type="ECO:0000313" key="3">
    <source>
        <dbReference type="Proteomes" id="UP000640274"/>
    </source>
</evidence>
<dbReference type="GO" id="GO:0005975">
    <property type="term" value="P:carbohydrate metabolic process"/>
    <property type="evidence" value="ECO:0007669"/>
    <property type="project" value="InterPro"/>
</dbReference>
<dbReference type="SUPFAM" id="SSF88713">
    <property type="entry name" value="Glycoside hydrolase/deacetylase"/>
    <property type="match status" value="1"/>
</dbReference>
<comment type="caution">
    <text evidence="2">The sequence shown here is derived from an EMBL/GenBank/DDBJ whole genome shotgun (WGS) entry which is preliminary data.</text>
</comment>
<keyword evidence="3" id="KW-1185">Reference proteome</keyword>
<feature type="signal peptide" evidence="1">
    <location>
        <begin position="1"/>
        <end position="20"/>
    </location>
</feature>
<name>A0A934JBX3_9BACL</name>
<dbReference type="PANTHER" id="PTHR30105:SF2">
    <property type="entry name" value="DIVERGENT POLYSACCHARIDE DEACETYLASE SUPERFAMILY"/>
    <property type="match status" value="1"/>
</dbReference>
<proteinExistence type="predicted"/>
<evidence type="ECO:0000313" key="2">
    <source>
        <dbReference type="EMBL" id="MBJ6364296.1"/>
    </source>
</evidence>
<evidence type="ECO:0000256" key="1">
    <source>
        <dbReference type="SAM" id="SignalP"/>
    </source>
</evidence>
<reference evidence="2" key="1">
    <citation type="submission" date="2020-12" db="EMBL/GenBank/DDBJ databases">
        <authorList>
            <person name="Huq M.A."/>
        </authorList>
    </citation>
    <scope>NUCLEOTIDE SEQUENCE</scope>
    <source>
        <strain evidence="2">MAHUQ-46</strain>
    </source>
</reference>
<dbReference type="PANTHER" id="PTHR30105">
    <property type="entry name" value="UNCHARACTERIZED YIBQ-RELATED"/>
    <property type="match status" value="1"/>
</dbReference>
<dbReference type="InterPro" id="IPR006837">
    <property type="entry name" value="Divergent_DAC"/>
</dbReference>
<gene>
    <name evidence="2" type="ORF">JFN88_24060</name>
</gene>
<sequence length="254" mass="27553">MWIPAIVLLIAALLAGTAADKPDKKVAIVIDDFGNGMKGTEEMMKLSIPFTAAVMPFMPTTKQDAEAAFKRGLDVIVHMPMEPNRGKKEWLGPGAITTDLSDEEIRKRTEAAIDDVPHASGMNNHMGSKVTADERVMRIVLTVCKERGLFFLDSRTTSKSVIPDVAAELDVPLVSNHIFLDDVYTTSHIVGQVARLKKKLADHAAVVAIGHVGPPGLKTSAAIRNSIGEISKQAQFVRVSELLPSSAYEKQIFP</sequence>
<dbReference type="Proteomes" id="UP000640274">
    <property type="component" value="Unassembled WGS sequence"/>
</dbReference>
<dbReference type="InterPro" id="IPR011330">
    <property type="entry name" value="Glyco_hydro/deAcase_b/a-brl"/>
</dbReference>
<dbReference type="Gene3D" id="3.20.20.370">
    <property type="entry name" value="Glycoside hydrolase/deacetylase"/>
    <property type="match status" value="1"/>
</dbReference>
<accession>A0A934JBX3</accession>
<keyword evidence="1" id="KW-0732">Signal</keyword>
<dbReference type="AlphaFoldDB" id="A0A934JBX3"/>
<dbReference type="EMBL" id="JAELUP010000117">
    <property type="protein sequence ID" value="MBJ6364296.1"/>
    <property type="molecule type" value="Genomic_DNA"/>
</dbReference>
<organism evidence="2 3">
    <name type="scientific">Paenibacillus roseus</name>
    <dbReference type="NCBI Taxonomy" id="2798579"/>
    <lineage>
        <taxon>Bacteria</taxon>
        <taxon>Bacillati</taxon>
        <taxon>Bacillota</taxon>
        <taxon>Bacilli</taxon>
        <taxon>Bacillales</taxon>
        <taxon>Paenibacillaceae</taxon>
        <taxon>Paenibacillus</taxon>
    </lineage>
</organism>